<feature type="domain" description="GED" evidence="4">
    <location>
        <begin position="607"/>
        <end position="698"/>
    </location>
</feature>
<dbReference type="SMART" id="SM00053">
    <property type="entry name" value="DYNc"/>
    <property type="match status" value="1"/>
</dbReference>
<evidence type="ECO:0000256" key="3">
    <source>
        <dbReference type="SAM" id="MobiDB-lite"/>
    </source>
</evidence>
<dbReference type="Pfam" id="PF02212">
    <property type="entry name" value="GED"/>
    <property type="match status" value="1"/>
</dbReference>
<evidence type="ECO:0000313" key="6">
    <source>
        <dbReference type="EMBL" id="KIV80095.1"/>
    </source>
</evidence>
<evidence type="ECO:0000313" key="7">
    <source>
        <dbReference type="Proteomes" id="UP000053599"/>
    </source>
</evidence>
<evidence type="ECO:0008006" key="8">
    <source>
        <dbReference type="Google" id="ProtNLM"/>
    </source>
</evidence>
<dbReference type="Pfam" id="PF00350">
    <property type="entry name" value="Dynamin_N"/>
    <property type="match status" value="1"/>
</dbReference>
<dbReference type="GO" id="GO:0048312">
    <property type="term" value="P:intracellular distribution of mitochondria"/>
    <property type="evidence" value="ECO:0007669"/>
    <property type="project" value="TreeGrafter"/>
</dbReference>
<dbReference type="GO" id="GO:0005525">
    <property type="term" value="F:GTP binding"/>
    <property type="evidence" value="ECO:0007669"/>
    <property type="project" value="InterPro"/>
</dbReference>
<feature type="region of interest" description="Disordered" evidence="3">
    <location>
        <begin position="724"/>
        <end position="750"/>
    </location>
</feature>
<dbReference type="InterPro" id="IPR000375">
    <property type="entry name" value="Dynamin_stalk"/>
</dbReference>
<dbReference type="InterPro" id="IPR022812">
    <property type="entry name" value="Dynamin"/>
</dbReference>
<dbReference type="Pfam" id="PF01031">
    <property type="entry name" value="Dynamin_M"/>
    <property type="match status" value="1"/>
</dbReference>
<organism evidence="6 7">
    <name type="scientific">Exophiala sideris</name>
    <dbReference type="NCBI Taxonomy" id="1016849"/>
    <lineage>
        <taxon>Eukaryota</taxon>
        <taxon>Fungi</taxon>
        <taxon>Dikarya</taxon>
        <taxon>Ascomycota</taxon>
        <taxon>Pezizomycotina</taxon>
        <taxon>Eurotiomycetes</taxon>
        <taxon>Chaetothyriomycetidae</taxon>
        <taxon>Chaetothyriales</taxon>
        <taxon>Herpotrichiellaceae</taxon>
        <taxon>Exophiala</taxon>
    </lineage>
</organism>
<proteinExistence type="predicted"/>
<dbReference type="Proteomes" id="UP000053599">
    <property type="component" value="Unassembled WGS sequence"/>
</dbReference>
<dbReference type="GO" id="GO:0000266">
    <property type="term" value="P:mitochondrial fission"/>
    <property type="evidence" value="ECO:0007669"/>
    <property type="project" value="TreeGrafter"/>
</dbReference>
<dbReference type="InterPro" id="IPR001401">
    <property type="entry name" value="Dynamin_GTPase"/>
</dbReference>
<evidence type="ECO:0000259" key="5">
    <source>
        <dbReference type="PROSITE" id="PS51718"/>
    </source>
</evidence>
<sequence length="807" mass="89988">MASTEFDPSLGLQSNDHRDLLDVIDQLRSEGISHYVDLPQIIVCGDQSSGKSSVLEAVSGLPFPRKDNLCTRFATEVILRRNPTEYANVSIIPGPDRTDEEKIKLTTFAKAEVELALLERLINEAKTVMGVGADTRSFSRDILHVEIGGPSQPHLTLVDLPGLFQAANRQQTDHDAEAVTSLVKSYMAKSRSIVLAVVSAKNDFANQIITKYARELDPQGARTLGIITKPDTLFQGSDSESSFIDLAQNKDVAFRLGWHVVRNRDYDAQSSSSEERDQVERQFFQTGVWAHLPRNSVGISALKDRLSRLLQDQILNELPKLLEDVERGLRDCEKCLDQLGTPRTTLAEQRLYLHGVSERFTHLAKAAVEGNYTEIFFGDPHTEPGIIKRFRAVTQNSLISFAETMRNAGHERSIVDSTKIESSQHHSRAISREAFIDEVLPLMRHTRGRELPGTYSPHLIGVLFFEQAQQWGGLTRNYISSLWERTNHVIGLVLNHVADPQTAKQLLRRIIHPALEAIKVELDDTVSGILAPHQTGHPITYNHYFTENLQKLRQKRQRELLSKRLDQFFGTDSTKGLTLCEEKTFDVRALVISLIESTMPDMDRFACSEAIDGMMAYYKVAMKTLVDDIAVLAVEKCLLKKIPKLLTSRIVISLGDVQVSAIAAESDNTRAERARADKEHKALTKARAILRRLDQSRPGEVSVPENVADSFPFRTGSDADVVSNFSSERSASLGTTKSIEESPETTRQDANQIQAELTTDSPILSDEDGLVNDSFEAPRAALDGYNWGSTKSGSKRSKGQRTSLYQS</sequence>
<dbReference type="InterPro" id="IPR045063">
    <property type="entry name" value="Dynamin_N"/>
</dbReference>
<evidence type="ECO:0000259" key="4">
    <source>
        <dbReference type="PROSITE" id="PS51388"/>
    </source>
</evidence>
<dbReference type="InterPro" id="IPR030381">
    <property type="entry name" value="G_DYNAMIN_dom"/>
</dbReference>
<accession>A0A0D1VV51</accession>
<feature type="domain" description="Dynamin-type G" evidence="5">
    <location>
        <begin position="35"/>
        <end position="319"/>
    </location>
</feature>
<dbReference type="FunFam" id="3.40.50.300:FF:001425">
    <property type="entry name" value="Dynamin GTPase, putative"/>
    <property type="match status" value="1"/>
</dbReference>
<feature type="compositionally biased region" description="Polar residues" evidence="3">
    <location>
        <begin position="724"/>
        <end position="737"/>
    </location>
</feature>
<dbReference type="OrthoDB" id="415706at2759"/>
<feature type="region of interest" description="Disordered" evidence="3">
    <location>
        <begin position="756"/>
        <end position="775"/>
    </location>
</feature>
<protein>
    <recommendedName>
        <fullName evidence="8">Dynamin-type G domain-containing protein</fullName>
    </recommendedName>
</protein>
<dbReference type="PROSITE" id="PS51718">
    <property type="entry name" value="G_DYNAMIN_2"/>
    <property type="match status" value="1"/>
</dbReference>
<gene>
    <name evidence="6" type="ORF">PV11_07622</name>
</gene>
<dbReference type="InterPro" id="IPR027417">
    <property type="entry name" value="P-loop_NTPase"/>
</dbReference>
<dbReference type="InterPro" id="IPR003130">
    <property type="entry name" value="GED"/>
</dbReference>
<dbReference type="PRINTS" id="PR00195">
    <property type="entry name" value="DYNAMIN"/>
</dbReference>
<dbReference type="HOGENOM" id="CLU_008964_7_1_1"/>
<feature type="compositionally biased region" description="Basic and acidic residues" evidence="3">
    <location>
        <begin position="738"/>
        <end position="747"/>
    </location>
</feature>
<dbReference type="GO" id="GO:0003924">
    <property type="term" value="F:GTPase activity"/>
    <property type="evidence" value="ECO:0007669"/>
    <property type="project" value="InterPro"/>
</dbReference>
<dbReference type="GO" id="GO:0008017">
    <property type="term" value="F:microtubule binding"/>
    <property type="evidence" value="ECO:0007669"/>
    <property type="project" value="TreeGrafter"/>
</dbReference>
<dbReference type="Gene3D" id="3.40.50.300">
    <property type="entry name" value="P-loop containing nucleotide triphosphate hydrolases"/>
    <property type="match status" value="1"/>
</dbReference>
<reference evidence="6 7" key="1">
    <citation type="submission" date="2015-01" db="EMBL/GenBank/DDBJ databases">
        <title>The Genome Sequence of Exophiala sideris CBS121828.</title>
        <authorList>
            <consortium name="The Broad Institute Genomics Platform"/>
            <person name="Cuomo C."/>
            <person name="de Hoog S."/>
            <person name="Gorbushina A."/>
            <person name="Stielow B."/>
            <person name="Teixiera M."/>
            <person name="Abouelleil A."/>
            <person name="Chapman S.B."/>
            <person name="Priest M."/>
            <person name="Young S.K."/>
            <person name="Wortman J."/>
            <person name="Nusbaum C."/>
            <person name="Birren B."/>
        </authorList>
    </citation>
    <scope>NUCLEOTIDE SEQUENCE [LARGE SCALE GENOMIC DNA]</scope>
    <source>
        <strain evidence="6 7">CBS 121828</strain>
    </source>
</reference>
<dbReference type="EMBL" id="KN846953">
    <property type="protein sequence ID" value="KIV80095.1"/>
    <property type="molecule type" value="Genomic_DNA"/>
</dbReference>
<dbReference type="GO" id="GO:0016020">
    <property type="term" value="C:membrane"/>
    <property type="evidence" value="ECO:0007669"/>
    <property type="project" value="TreeGrafter"/>
</dbReference>
<dbReference type="AlphaFoldDB" id="A0A0D1VV51"/>
<keyword evidence="2" id="KW-0342">GTP-binding</keyword>
<dbReference type="CDD" id="cd08771">
    <property type="entry name" value="DLP_1"/>
    <property type="match status" value="1"/>
</dbReference>
<evidence type="ECO:0000256" key="1">
    <source>
        <dbReference type="ARBA" id="ARBA00022741"/>
    </source>
</evidence>
<feature type="region of interest" description="Disordered" evidence="3">
    <location>
        <begin position="781"/>
        <end position="807"/>
    </location>
</feature>
<dbReference type="SUPFAM" id="SSF52540">
    <property type="entry name" value="P-loop containing nucleoside triphosphate hydrolases"/>
    <property type="match status" value="1"/>
</dbReference>
<dbReference type="PANTHER" id="PTHR11566:SF21">
    <property type="entry name" value="DYNAMIN RELATED PROTEIN 1, ISOFORM A"/>
    <property type="match status" value="1"/>
</dbReference>
<keyword evidence="1" id="KW-0547">Nucleotide-binding</keyword>
<dbReference type="GO" id="GO:0016559">
    <property type="term" value="P:peroxisome fission"/>
    <property type="evidence" value="ECO:0007669"/>
    <property type="project" value="TreeGrafter"/>
</dbReference>
<dbReference type="STRING" id="1016849.A0A0D1VV51"/>
<name>A0A0D1VV51_9EURO</name>
<dbReference type="InterPro" id="IPR020850">
    <property type="entry name" value="GED_dom"/>
</dbReference>
<dbReference type="GO" id="GO:0005874">
    <property type="term" value="C:microtubule"/>
    <property type="evidence" value="ECO:0007669"/>
    <property type="project" value="TreeGrafter"/>
</dbReference>
<dbReference type="GO" id="GO:0006897">
    <property type="term" value="P:endocytosis"/>
    <property type="evidence" value="ECO:0007669"/>
    <property type="project" value="TreeGrafter"/>
</dbReference>
<dbReference type="PANTHER" id="PTHR11566">
    <property type="entry name" value="DYNAMIN"/>
    <property type="match status" value="1"/>
</dbReference>
<evidence type="ECO:0000256" key="2">
    <source>
        <dbReference type="ARBA" id="ARBA00023134"/>
    </source>
</evidence>
<dbReference type="GO" id="GO:0005739">
    <property type="term" value="C:mitochondrion"/>
    <property type="evidence" value="ECO:0007669"/>
    <property type="project" value="TreeGrafter"/>
</dbReference>
<dbReference type="PROSITE" id="PS51388">
    <property type="entry name" value="GED"/>
    <property type="match status" value="1"/>
</dbReference>